<name>A0A5J4VZT6_9EUKA</name>
<protein>
    <submittedName>
        <fullName evidence="1">Uncharacterized protein</fullName>
    </submittedName>
</protein>
<proteinExistence type="predicted"/>
<dbReference type="Proteomes" id="UP000324800">
    <property type="component" value="Unassembled WGS sequence"/>
</dbReference>
<organism evidence="1 2">
    <name type="scientific">Streblomastix strix</name>
    <dbReference type="NCBI Taxonomy" id="222440"/>
    <lineage>
        <taxon>Eukaryota</taxon>
        <taxon>Metamonada</taxon>
        <taxon>Preaxostyla</taxon>
        <taxon>Oxymonadida</taxon>
        <taxon>Streblomastigidae</taxon>
        <taxon>Streblomastix</taxon>
    </lineage>
</organism>
<comment type="caution">
    <text evidence="1">The sequence shown here is derived from an EMBL/GenBank/DDBJ whole genome shotgun (WGS) entry which is preliminary data.</text>
</comment>
<evidence type="ECO:0000313" key="1">
    <source>
        <dbReference type="EMBL" id="KAA6387773.1"/>
    </source>
</evidence>
<dbReference type="EMBL" id="SNRW01004241">
    <property type="protein sequence ID" value="KAA6387773.1"/>
    <property type="molecule type" value="Genomic_DNA"/>
</dbReference>
<dbReference type="AlphaFoldDB" id="A0A5J4VZT6"/>
<reference evidence="1 2" key="1">
    <citation type="submission" date="2019-03" db="EMBL/GenBank/DDBJ databases">
        <title>Single cell metagenomics reveals metabolic interactions within the superorganism composed of flagellate Streblomastix strix and complex community of Bacteroidetes bacteria on its surface.</title>
        <authorList>
            <person name="Treitli S.C."/>
            <person name="Kolisko M."/>
            <person name="Husnik F."/>
            <person name="Keeling P."/>
            <person name="Hampl V."/>
        </authorList>
    </citation>
    <scope>NUCLEOTIDE SEQUENCE [LARGE SCALE GENOMIC DNA]</scope>
    <source>
        <strain evidence="1">ST1C</strain>
    </source>
</reference>
<accession>A0A5J4VZT6</accession>
<evidence type="ECO:0000313" key="2">
    <source>
        <dbReference type="Proteomes" id="UP000324800"/>
    </source>
</evidence>
<gene>
    <name evidence="1" type="ORF">EZS28_016699</name>
</gene>
<sequence>MEIKRSKSFIVQDRQYNIGVQYEEMGSKGDLLSLVGKLKLLTMELGLTIQTEHIPGVQNRTKNTLIGMMIRRDYKLNPDILRKACMELKIWPTIDGFASRTNKQRRRYCS</sequence>